<evidence type="ECO:0000259" key="11">
    <source>
        <dbReference type="PROSITE" id="PS50011"/>
    </source>
</evidence>
<dbReference type="FunFam" id="3.30.200.20:FF:000162">
    <property type="entry name" value="Adenine nucleotide alpha hydrolase-like domain kinase"/>
    <property type="match status" value="1"/>
</dbReference>
<evidence type="ECO:0000256" key="6">
    <source>
        <dbReference type="ARBA" id="ARBA00022741"/>
    </source>
</evidence>
<dbReference type="AlphaFoldDB" id="A0AAV5F9Q0"/>
<evidence type="ECO:0000256" key="9">
    <source>
        <dbReference type="ARBA" id="ARBA00023136"/>
    </source>
</evidence>
<accession>A0AAV5F9Q0</accession>
<keyword evidence="13" id="KW-1185">Reference proteome</keyword>
<dbReference type="Proteomes" id="UP001054889">
    <property type="component" value="Unassembled WGS sequence"/>
</dbReference>
<feature type="region of interest" description="Disordered" evidence="10">
    <location>
        <begin position="376"/>
        <end position="407"/>
    </location>
</feature>
<comment type="subcellular location">
    <subcellularLocation>
        <location evidence="1">Cell membrane</location>
    </subcellularLocation>
</comment>
<proteinExistence type="inferred from homology"/>
<reference evidence="12" key="1">
    <citation type="journal article" date="2018" name="DNA Res.">
        <title>Multiple hybrid de novo genome assembly of finger millet, an orphan allotetraploid crop.</title>
        <authorList>
            <person name="Hatakeyama M."/>
            <person name="Aluri S."/>
            <person name="Balachadran M.T."/>
            <person name="Sivarajan S.R."/>
            <person name="Patrignani A."/>
            <person name="Gruter S."/>
            <person name="Poveda L."/>
            <person name="Shimizu-Inatsugi R."/>
            <person name="Baeten J."/>
            <person name="Francoijs K.J."/>
            <person name="Nataraja K.N."/>
            <person name="Reddy Y.A.N."/>
            <person name="Phadnis S."/>
            <person name="Ravikumar R.L."/>
            <person name="Schlapbach R."/>
            <person name="Sreeman S.M."/>
            <person name="Shimizu K.K."/>
        </authorList>
    </citation>
    <scope>NUCLEOTIDE SEQUENCE</scope>
</reference>
<dbReference type="GO" id="GO:0005886">
    <property type="term" value="C:plasma membrane"/>
    <property type="evidence" value="ECO:0007669"/>
    <property type="project" value="UniProtKB-SubCell"/>
</dbReference>
<dbReference type="PANTHER" id="PTHR47985">
    <property type="entry name" value="OS07G0668900 PROTEIN"/>
    <property type="match status" value="1"/>
</dbReference>
<evidence type="ECO:0000256" key="7">
    <source>
        <dbReference type="ARBA" id="ARBA00022777"/>
    </source>
</evidence>
<keyword evidence="4" id="KW-0723">Serine/threonine-protein kinase</keyword>
<dbReference type="GO" id="GO:0004674">
    <property type="term" value="F:protein serine/threonine kinase activity"/>
    <property type="evidence" value="ECO:0007669"/>
    <property type="project" value="UniProtKB-KW"/>
</dbReference>
<keyword evidence="9" id="KW-0472">Membrane</keyword>
<keyword evidence="5" id="KW-0808">Transferase</keyword>
<dbReference type="Gene3D" id="1.10.510.10">
    <property type="entry name" value="Transferase(Phosphotransferase) domain 1"/>
    <property type="match status" value="1"/>
</dbReference>
<feature type="compositionally biased region" description="Polar residues" evidence="10">
    <location>
        <begin position="388"/>
        <end position="407"/>
    </location>
</feature>
<dbReference type="Pfam" id="PF07714">
    <property type="entry name" value="PK_Tyr_Ser-Thr"/>
    <property type="match status" value="1"/>
</dbReference>
<reference evidence="12" key="2">
    <citation type="submission" date="2021-12" db="EMBL/GenBank/DDBJ databases">
        <title>Resequencing data analysis of finger millet.</title>
        <authorList>
            <person name="Hatakeyama M."/>
            <person name="Aluri S."/>
            <person name="Balachadran M.T."/>
            <person name="Sivarajan S.R."/>
            <person name="Poveda L."/>
            <person name="Shimizu-Inatsugi R."/>
            <person name="Schlapbach R."/>
            <person name="Sreeman S.M."/>
            <person name="Shimizu K.K."/>
        </authorList>
    </citation>
    <scope>NUCLEOTIDE SEQUENCE</scope>
</reference>
<evidence type="ECO:0000256" key="4">
    <source>
        <dbReference type="ARBA" id="ARBA00022527"/>
    </source>
</evidence>
<evidence type="ECO:0000313" key="12">
    <source>
        <dbReference type="EMBL" id="GJN31105.1"/>
    </source>
</evidence>
<gene>
    <name evidence="12" type="primary">gb19463</name>
    <name evidence="12" type="ORF">PR202_gb19463</name>
</gene>
<comment type="caution">
    <text evidence="12">The sequence shown here is derived from an EMBL/GenBank/DDBJ whole genome shotgun (WGS) entry which is preliminary data.</text>
</comment>
<organism evidence="12 13">
    <name type="scientific">Eleusine coracana subsp. coracana</name>
    <dbReference type="NCBI Taxonomy" id="191504"/>
    <lineage>
        <taxon>Eukaryota</taxon>
        <taxon>Viridiplantae</taxon>
        <taxon>Streptophyta</taxon>
        <taxon>Embryophyta</taxon>
        <taxon>Tracheophyta</taxon>
        <taxon>Spermatophyta</taxon>
        <taxon>Magnoliopsida</taxon>
        <taxon>Liliopsida</taxon>
        <taxon>Poales</taxon>
        <taxon>Poaceae</taxon>
        <taxon>PACMAD clade</taxon>
        <taxon>Chloridoideae</taxon>
        <taxon>Cynodonteae</taxon>
        <taxon>Eleusininae</taxon>
        <taxon>Eleusine</taxon>
    </lineage>
</organism>
<keyword evidence="7" id="KW-0418">Kinase</keyword>
<feature type="domain" description="Protein kinase" evidence="11">
    <location>
        <begin position="92"/>
        <end position="368"/>
    </location>
</feature>
<feature type="region of interest" description="Disordered" evidence="10">
    <location>
        <begin position="1"/>
        <end position="21"/>
    </location>
</feature>
<dbReference type="InterPro" id="IPR000719">
    <property type="entry name" value="Prot_kinase_dom"/>
</dbReference>
<dbReference type="EMBL" id="BQKI01000082">
    <property type="protein sequence ID" value="GJN31105.1"/>
    <property type="molecule type" value="Genomic_DNA"/>
</dbReference>
<evidence type="ECO:0000256" key="1">
    <source>
        <dbReference type="ARBA" id="ARBA00004236"/>
    </source>
</evidence>
<evidence type="ECO:0000256" key="2">
    <source>
        <dbReference type="ARBA" id="ARBA00008684"/>
    </source>
</evidence>
<dbReference type="SUPFAM" id="SSF56112">
    <property type="entry name" value="Protein kinase-like (PK-like)"/>
    <property type="match status" value="1"/>
</dbReference>
<sequence length="407" mass="43896">MGSCFSVEGGDGNERNDATAEMSQVVQADAVEPAASVSDTVSIVGCFCSEVAISEVMGEPAHANLMSSQGLEEHVRCQMMTYDDLYSATDGFREDLFLGEGGFGPVYKGFLGSNNQEVAIKILNLQGKQGDKEFLTEVMILGKLHHPNLVKLLGCCADRGQRLLVYEYMPLGSLFNHIHDLSPGKQPLDWGTRINILLGTAKGLEYLHDKANPPVINRDVKCGNILLGERYHPKLADFGLAKLGPTGDDTHVSTRVMGTAGYCAPEYLMSGKLTVKSDIYSFGVVMLEVVTGRKAKDESLPTPEQNLAVWAVNLVKAGDFAKLADPALQNKYQKLSLCQALLVAALCVSETPSKRPAMADVVVALTQLSKREARYKRRLAHQELAGPSTRTGASSDGNQAQDQGEGS</sequence>
<name>A0AAV5F9Q0_ELECO</name>
<evidence type="ECO:0000256" key="10">
    <source>
        <dbReference type="SAM" id="MobiDB-lite"/>
    </source>
</evidence>
<evidence type="ECO:0000256" key="8">
    <source>
        <dbReference type="ARBA" id="ARBA00022840"/>
    </source>
</evidence>
<dbReference type="Gene3D" id="3.30.200.20">
    <property type="entry name" value="Phosphorylase Kinase, domain 1"/>
    <property type="match status" value="1"/>
</dbReference>
<protein>
    <recommendedName>
        <fullName evidence="11">Protein kinase domain-containing protein</fullName>
    </recommendedName>
</protein>
<dbReference type="InterPro" id="IPR001245">
    <property type="entry name" value="Ser-Thr/Tyr_kinase_cat_dom"/>
</dbReference>
<keyword evidence="8" id="KW-0067">ATP-binding</keyword>
<dbReference type="FunFam" id="1.10.510.10:FF:000032">
    <property type="entry name" value="Serine/threonine-protein kinase PBS1"/>
    <property type="match status" value="1"/>
</dbReference>
<evidence type="ECO:0000313" key="13">
    <source>
        <dbReference type="Proteomes" id="UP001054889"/>
    </source>
</evidence>
<dbReference type="CDD" id="cd14066">
    <property type="entry name" value="STKc_IRAK"/>
    <property type="match status" value="1"/>
</dbReference>
<comment type="similarity">
    <text evidence="2">Belongs to the protein kinase superfamily. Ser/Thr protein kinase family.</text>
</comment>
<dbReference type="PANTHER" id="PTHR47985:SF7">
    <property type="entry name" value="OS03G0283900 PROTEIN"/>
    <property type="match status" value="1"/>
</dbReference>
<dbReference type="GO" id="GO:0005524">
    <property type="term" value="F:ATP binding"/>
    <property type="evidence" value="ECO:0007669"/>
    <property type="project" value="UniProtKB-KW"/>
</dbReference>
<dbReference type="InterPro" id="IPR011009">
    <property type="entry name" value="Kinase-like_dom_sf"/>
</dbReference>
<keyword evidence="6" id="KW-0547">Nucleotide-binding</keyword>
<evidence type="ECO:0000256" key="5">
    <source>
        <dbReference type="ARBA" id="ARBA00022679"/>
    </source>
</evidence>
<keyword evidence="3" id="KW-1003">Cell membrane</keyword>
<dbReference type="PROSITE" id="PS50011">
    <property type="entry name" value="PROTEIN_KINASE_DOM"/>
    <property type="match status" value="1"/>
</dbReference>
<dbReference type="SMART" id="SM00220">
    <property type="entry name" value="S_TKc"/>
    <property type="match status" value="1"/>
</dbReference>
<evidence type="ECO:0000256" key="3">
    <source>
        <dbReference type="ARBA" id="ARBA00022475"/>
    </source>
</evidence>